<protein>
    <submittedName>
        <fullName evidence="1">Uncharacterized protein</fullName>
    </submittedName>
</protein>
<dbReference type="Proteomes" id="UP001498398">
    <property type="component" value="Unassembled WGS sequence"/>
</dbReference>
<name>A0ABR1JAJ7_9AGAR</name>
<sequence length="169" mass="20053">MGVFAQEAIYDHMNQVHGSIHDEDVIIENEEVPAQLEAFQVYENQRVVANNVQARGPVEEYWEEQHAYWLGEYDRMLREERQTPDRRPERPLVQLPQLPDAYGAVNNVLGVERQNLGRQPPPLLRPTIREHNAFCLAQLREREERALIQWEEQQRQQQREQEGSWCILM</sequence>
<reference evidence="1 2" key="1">
    <citation type="submission" date="2024-01" db="EMBL/GenBank/DDBJ databases">
        <title>A draft genome for the cacao thread blight pathogen Marasmiellus scandens.</title>
        <authorList>
            <person name="Baruah I.K."/>
            <person name="Leung J."/>
            <person name="Bukari Y."/>
            <person name="Amoako-Attah I."/>
            <person name="Meinhardt L.W."/>
            <person name="Bailey B.A."/>
            <person name="Cohen S.P."/>
        </authorList>
    </citation>
    <scope>NUCLEOTIDE SEQUENCE [LARGE SCALE GENOMIC DNA]</scope>
    <source>
        <strain evidence="1 2">GH-19</strain>
    </source>
</reference>
<accession>A0ABR1JAJ7</accession>
<keyword evidence="2" id="KW-1185">Reference proteome</keyword>
<comment type="caution">
    <text evidence="1">The sequence shown here is derived from an EMBL/GenBank/DDBJ whole genome shotgun (WGS) entry which is preliminary data.</text>
</comment>
<evidence type="ECO:0000313" key="1">
    <source>
        <dbReference type="EMBL" id="KAK7455144.1"/>
    </source>
</evidence>
<dbReference type="EMBL" id="JBANRG010000023">
    <property type="protein sequence ID" value="KAK7455144.1"/>
    <property type="molecule type" value="Genomic_DNA"/>
</dbReference>
<gene>
    <name evidence="1" type="ORF">VKT23_011015</name>
</gene>
<evidence type="ECO:0000313" key="2">
    <source>
        <dbReference type="Proteomes" id="UP001498398"/>
    </source>
</evidence>
<proteinExistence type="predicted"/>
<organism evidence="1 2">
    <name type="scientific">Marasmiellus scandens</name>
    <dbReference type="NCBI Taxonomy" id="2682957"/>
    <lineage>
        <taxon>Eukaryota</taxon>
        <taxon>Fungi</taxon>
        <taxon>Dikarya</taxon>
        <taxon>Basidiomycota</taxon>
        <taxon>Agaricomycotina</taxon>
        <taxon>Agaricomycetes</taxon>
        <taxon>Agaricomycetidae</taxon>
        <taxon>Agaricales</taxon>
        <taxon>Marasmiineae</taxon>
        <taxon>Omphalotaceae</taxon>
        <taxon>Marasmiellus</taxon>
    </lineage>
</organism>